<protein>
    <recommendedName>
        <fullName evidence="6">Solute carrier family 15 member 1</fullName>
    </recommendedName>
</protein>
<dbReference type="PANTHER" id="PTHR11654">
    <property type="entry name" value="OLIGOPEPTIDE TRANSPORTER-RELATED"/>
    <property type="match status" value="1"/>
</dbReference>
<comment type="subcellular location">
    <subcellularLocation>
        <location evidence="1">Membrane</location>
        <topology evidence="1">Multi-pass membrane protein</topology>
    </subcellularLocation>
</comment>
<feature type="transmembrane region" description="Helical" evidence="3">
    <location>
        <begin position="48"/>
        <end position="69"/>
    </location>
</feature>
<keyword evidence="3" id="KW-0472">Membrane</keyword>
<comment type="caution">
    <text evidence="4">The sequence shown here is derived from an EMBL/GenBank/DDBJ whole genome shotgun (WGS) entry which is preliminary data.</text>
</comment>
<keyword evidence="2" id="KW-0571">Peptide transport</keyword>
<evidence type="ECO:0000256" key="3">
    <source>
        <dbReference type="SAM" id="Phobius"/>
    </source>
</evidence>
<reference evidence="4 5" key="1">
    <citation type="submission" date="2018-01" db="EMBL/GenBank/DDBJ databases">
        <title>Comparison of the Chinese Bamboo Partridge and Red Junglefowl genome sequences highlights the importance of demography in genome evolution.</title>
        <authorList>
            <person name="Tiley G.P."/>
            <person name="Kimball R.T."/>
            <person name="Braun E.L."/>
            <person name="Burleigh J.G."/>
        </authorList>
    </citation>
    <scope>NUCLEOTIDE SEQUENCE [LARGE SCALE GENOMIC DNA]</scope>
    <source>
        <strain evidence="4">RTK389</strain>
        <tissue evidence="4">Blood</tissue>
    </source>
</reference>
<dbReference type="Gene3D" id="1.20.1250.20">
    <property type="entry name" value="MFS general substrate transporter like domains"/>
    <property type="match status" value="1"/>
</dbReference>
<evidence type="ECO:0008006" key="6">
    <source>
        <dbReference type="Google" id="ProtNLM"/>
    </source>
</evidence>
<dbReference type="GO" id="GO:0016020">
    <property type="term" value="C:membrane"/>
    <property type="evidence" value="ECO:0007669"/>
    <property type="project" value="UniProtKB-SubCell"/>
</dbReference>
<name>A0A2P4SEZ1_BAMTH</name>
<keyword evidence="2" id="KW-0813">Transport</keyword>
<feature type="non-terminal residue" evidence="4">
    <location>
        <position position="1"/>
    </location>
</feature>
<evidence type="ECO:0000313" key="5">
    <source>
        <dbReference type="Proteomes" id="UP000237246"/>
    </source>
</evidence>
<evidence type="ECO:0000256" key="1">
    <source>
        <dbReference type="ARBA" id="ARBA00004141"/>
    </source>
</evidence>
<evidence type="ECO:0000313" key="4">
    <source>
        <dbReference type="EMBL" id="POI22674.1"/>
    </source>
</evidence>
<dbReference type="EMBL" id="PPHD01055857">
    <property type="protein sequence ID" value="POI22674.1"/>
    <property type="molecule type" value="Genomic_DNA"/>
</dbReference>
<sequence>KLCGSNYPLSIAFIVVNEFCERFSYYGMRAVLTLYFISFFHWDENLSTAVYHAFSALCYFTPVIGAIMADSWLGKYK</sequence>
<feature type="transmembrane region" description="Helical" evidence="3">
    <location>
        <begin position="23"/>
        <end position="42"/>
    </location>
</feature>
<dbReference type="Proteomes" id="UP000237246">
    <property type="component" value="Unassembled WGS sequence"/>
</dbReference>
<gene>
    <name evidence="4" type="ORF">CIB84_013578</name>
</gene>
<keyword evidence="3" id="KW-1133">Transmembrane helix</keyword>
<organism evidence="4 5">
    <name type="scientific">Bambusicola thoracicus</name>
    <name type="common">Chinese bamboo-partridge</name>
    <name type="synonym">Perdix thoracica</name>
    <dbReference type="NCBI Taxonomy" id="9083"/>
    <lineage>
        <taxon>Eukaryota</taxon>
        <taxon>Metazoa</taxon>
        <taxon>Chordata</taxon>
        <taxon>Craniata</taxon>
        <taxon>Vertebrata</taxon>
        <taxon>Euteleostomi</taxon>
        <taxon>Archelosauria</taxon>
        <taxon>Archosauria</taxon>
        <taxon>Dinosauria</taxon>
        <taxon>Saurischia</taxon>
        <taxon>Theropoda</taxon>
        <taxon>Coelurosauria</taxon>
        <taxon>Aves</taxon>
        <taxon>Neognathae</taxon>
        <taxon>Galloanserae</taxon>
        <taxon>Galliformes</taxon>
        <taxon>Phasianidae</taxon>
        <taxon>Perdicinae</taxon>
        <taxon>Bambusicola</taxon>
    </lineage>
</organism>
<keyword evidence="5" id="KW-1185">Reference proteome</keyword>
<evidence type="ECO:0000256" key="2">
    <source>
        <dbReference type="ARBA" id="ARBA00022856"/>
    </source>
</evidence>
<dbReference type="InterPro" id="IPR036259">
    <property type="entry name" value="MFS_trans_sf"/>
</dbReference>
<accession>A0A2P4SEZ1</accession>
<keyword evidence="2" id="KW-0653">Protein transport</keyword>
<dbReference type="AlphaFoldDB" id="A0A2P4SEZ1"/>
<dbReference type="OrthoDB" id="205993at2759"/>
<keyword evidence="3" id="KW-0812">Transmembrane</keyword>
<proteinExistence type="predicted"/>
<dbReference type="GO" id="GO:0015833">
    <property type="term" value="P:peptide transport"/>
    <property type="evidence" value="ECO:0007669"/>
    <property type="project" value="UniProtKB-KW"/>
</dbReference>